<dbReference type="RefSeq" id="WP_203192977.1">
    <property type="nucleotide sequence ID" value="NZ_CP063362.1"/>
</dbReference>
<dbReference type="KEGG" id="xdi:EZH22_24430"/>
<dbReference type="EMBL" id="CP063362">
    <property type="protein sequence ID" value="QRG06102.1"/>
    <property type="molecule type" value="Genomic_DNA"/>
</dbReference>
<reference evidence="1 2" key="1">
    <citation type="submission" date="2020-10" db="EMBL/GenBank/DDBJ databases">
        <title>Degradation of 1,4-Dioxane by Xanthobacter sp. YN2, via a Novel Group-2 Soluble Di-Iron Monooxygenase.</title>
        <authorList>
            <person name="Ma F."/>
            <person name="Wang Y."/>
            <person name="Yang J."/>
            <person name="Guo H."/>
            <person name="Su D."/>
            <person name="Yu L."/>
        </authorList>
    </citation>
    <scope>NUCLEOTIDE SEQUENCE [LARGE SCALE GENOMIC DNA]</scope>
    <source>
        <strain evidence="1 2">YN2</strain>
    </source>
</reference>
<evidence type="ECO:0000313" key="1">
    <source>
        <dbReference type="EMBL" id="QRG06102.1"/>
    </source>
</evidence>
<organism evidence="1 2">
    <name type="scientific">Xanthobacter dioxanivorans</name>
    <dbReference type="NCBI Taxonomy" id="2528964"/>
    <lineage>
        <taxon>Bacteria</taxon>
        <taxon>Pseudomonadati</taxon>
        <taxon>Pseudomonadota</taxon>
        <taxon>Alphaproteobacteria</taxon>
        <taxon>Hyphomicrobiales</taxon>
        <taxon>Xanthobacteraceae</taxon>
        <taxon>Xanthobacter</taxon>
    </lineage>
</organism>
<dbReference type="Proteomes" id="UP000596427">
    <property type="component" value="Chromosome"/>
</dbReference>
<evidence type="ECO:0000313" key="2">
    <source>
        <dbReference type="Proteomes" id="UP000596427"/>
    </source>
</evidence>
<accession>A0A974PM47</accession>
<keyword evidence="2" id="KW-1185">Reference proteome</keyword>
<gene>
    <name evidence="1" type="ORF">EZH22_24430</name>
</gene>
<proteinExistence type="predicted"/>
<name>A0A974PM47_9HYPH</name>
<protein>
    <submittedName>
        <fullName evidence="1">Uncharacterized protein</fullName>
    </submittedName>
</protein>
<dbReference type="AlphaFoldDB" id="A0A974PM47"/>
<sequence>MAVFNSKYATREYPVPYPDGSAEVIAVRFAYTVPATIALNDIIEIAVLPAYCRVVDMILDADDLDTGGSPAIVLDVGIMSGAVGDGGTRTIGAEFFSGATTAQAGGVVRPTLKTAFRVAPTSDHRSIGVKIATAAATAAAGEIGLTVLYATA</sequence>